<dbReference type="EMBL" id="JAQQBS010001423">
    <property type="protein sequence ID" value="KAK0160159.1"/>
    <property type="molecule type" value="Genomic_DNA"/>
</dbReference>
<feature type="domain" description="Phosphatidylinositol-specific phospholipase C X" evidence="2">
    <location>
        <begin position="158"/>
        <end position="300"/>
    </location>
</feature>
<evidence type="ECO:0000313" key="4">
    <source>
        <dbReference type="Proteomes" id="UP001168990"/>
    </source>
</evidence>
<keyword evidence="4" id="KW-1185">Reference proteome</keyword>
<dbReference type="AlphaFoldDB" id="A0AA39C9N0"/>
<dbReference type="Gene3D" id="3.20.20.190">
    <property type="entry name" value="Phosphatidylinositol (PI) phosphodiesterase"/>
    <property type="match status" value="1"/>
</dbReference>
<keyword evidence="1" id="KW-0732">Signal</keyword>
<dbReference type="SMART" id="SM00148">
    <property type="entry name" value="PLCXc"/>
    <property type="match status" value="1"/>
</dbReference>
<name>A0AA39C9N0_9HYME</name>
<sequence length="444" mass="51716">MTKFSLLILLTWNFILFHSGKGQHDCQDVSDDFFAAQIILSFASWDHNDVKEYIAIYYYNPGFKPGDKIGLHVNDTARIQPFTKYYYPSTMNGFVYFTDVDTSLLTYESQSIYQQQCLGYSASWIRNGTIRKTSCLSTHPDWMHQRRALLETESFLSILIPGTHNSGSYLKRPPETLIEKFTATQDGSILNQLIMGARYFDLRPGKQDNKYWIFHGDYLMTPLQQTIDDVIQFMNNTQEIVCLHFKEFPHGFETSKDHLKFIRYLRKQFEPHLLSTKSASWASTFKRIWNYNRRLIISYDHHIYPPIYKMWPPITQMWGNVQSIDELRSYLALAESKLVYPRASMAELTMDVHGVVTHAVAEAFGLDHTSLRKMGSSIGPYITQWYNEFFYHNASIVAVDYLNATGIVEVALEWNDRKFSPCYDSYVNLMEQNDIKNKFTIISG</sequence>
<reference evidence="3" key="2">
    <citation type="submission" date="2023-03" db="EMBL/GenBank/DDBJ databases">
        <authorList>
            <person name="Inwood S.N."/>
            <person name="Skelly J.G."/>
            <person name="Guhlin J."/>
            <person name="Harrop T.W.R."/>
            <person name="Goldson S.G."/>
            <person name="Dearden P.K."/>
        </authorList>
    </citation>
    <scope>NUCLEOTIDE SEQUENCE</scope>
    <source>
        <strain evidence="3">Irish</strain>
        <tissue evidence="3">Whole body</tissue>
    </source>
</reference>
<protein>
    <recommendedName>
        <fullName evidence="2">Phosphatidylinositol-specific phospholipase C X domain-containing protein</fullName>
    </recommendedName>
</protein>
<accession>A0AA39C9N0</accession>
<feature type="signal peptide" evidence="1">
    <location>
        <begin position="1"/>
        <end position="22"/>
    </location>
</feature>
<gene>
    <name evidence="3" type="ORF">PV328_007591</name>
</gene>
<feature type="chain" id="PRO_5041313249" description="Phosphatidylinositol-specific phospholipase C X domain-containing protein" evidence="1">
    <location>
        <begin position="23"/>
        <end position="444"/>
    </location>
</feature>
<organism evidence="3 4">
    <name type="scientific">Microctonus aethiopoides</name>
    <dbReference type="NCBI Taxonomy" id="144406"/>
    <lineage>
        <taxon>Eukaryota</taxon>
        <taxon>Metazoa</taxon>
        <taxon>Ecdysozoa</taxon>
        <taxon>Arthropoda</taxon>
        <taxon>Hexapoda</taxon>
        <taxon>Insecta</taxon>
        <taxon>Pterygota</taxon>
        <taxon>Neoptera</taxon>
        <taxon>Endopterygota</taxon>
        <taxon>Hymenoptera</taxon>
        <taxon>Apocrita</taxon>
        <taxon>Ichneumonoidea</taxon>
        <taxon>Braconidae</taxon>
        <taxon>Euphorinae</taxon>
        <taxon>Microctonus</taxon>
    </lineage>
</organism>
<dbReference type="PANTHER" id="PTHR13593:SF149">
    <property type="entry name" value="PHOSPHATIDYLINOSITOL-SPECIFIC PHOSPHOLIPASE C X DOMAIN CONTAINING, ISOFORM A"/>
    <property type="match status" value="1"/>
</dbReference>
<dbReference type="SUPFAM" id="SSF51695">
    <property type="entry name" value="PLC-like phosphodiesterases"/>
    <property type="match status" value="1"/>
</dbReference>
<dbReference type="InterPro" id="IPR051057">
    <property type="entry name" value="PI-PLC_domain"/>
</dbReference>
<evidence type="ECO:0000256" key="1">
    <source>
        <dbReference type="SAM" id="SignalP"/>
    </source>
</evidence>
<dbReference type="InterPro" id="IPR000909">
    <property type="entry name" value="PLipase_C_PInositol-sp_X_dom"/>
</dbReference>
<evidence type="ECO:0000313" key="3">
    <source>
        <dbReference type="EMBL" id="KAK0160159.1"/>
    </source>
</evidence>
<dbReference type="PROSITE" id="PS50007">
    <property type="entry name" value="PIPLC_X_DOMAIN"/>
    <property type="match status" value="1"/>
</dbReference>
<comment type="caution">
    <text evidence="3">The sequence shown here is derived from an EMBL/GenBank/DDBJ whole genome shotgun (WGS) entry which is preliminary data.</text>
</comment>
<dbReference type="PANTHER" id="PTHR13593">
    <property type="match status" value="1"/>
</dbReference>
<reference evidence="3" key="1">
    <citation type="journal article" date="2023" name="bioRxiv">
        <title>Scaffold-level genome assemblies of two parasitoid biocontrol wasps reveal the parthenogenesis mechanism and an associated novel virus.</title>
        <authorList>
            <person name="Inwood S."/>
            <person name="Skelly J."/>
            <person name="Guhlin J."/>
            <person name="Harrop T."/>
            <person name="Goldson S."/>
            <person name="Dearden P."/>
        </authorList>
    </citation>
    <scope>NUCLEOTIDE SEQUENCE</scope>
    <source>
        <strain evidence="3">Irish</strain>
        <tissue evidence="3">Whole body</tissue>
    </source>
</reference>
<proteinExistence type="predicted"/>
<dbReference type="InterPro" id="IPR017946">
    <property type="entry name" value="PLC-like_Pdiesterase_TIM-brl"/>
</dbReference>
<evidence type="ECO:0000259" key="2">
    <source>
        <dbReference type="SMART" id="SM00148"/>
    </source>
</evidence>
<dbReference type="GO" id="GO:0006629">
    <property type="term" value="P:lipid metabolic process"/>
    <property type="evidence" value="ECO:0007669"/>
    <property type="project" value="InterPro"/>
</dbReference>
<dbReference type="GO" id="GO:0008081">
    <property type="term" value="F:phosphoric diester hydrolase activity"/>
    <property type="evidence" value="ECO:0007669"/>
    <property type="project" value="InterPro"/>
</dbReference>
<dbReference type="Proteomes" id="UP001168990">
    <property type="component" value="Unassembled WGS sequence"/>
</dbReference>